<dbReference type="Pfam" id="PF13532">
    <property type="entry name" value="2OG-FeII_Oxy_2"/>
    <property type="match status" value="1"/>
</dbReference>
<dbReference type="SUPFAM" id="SSF51197">
    <property type="entry name" value="Clavaminate synthase-like"/>
    <property type="match status" value="1"/>
</dbReference>
<organism evidence="7 8">
    <name type="scientific">Symbiochloris irregularis</name>
    <dbReference type="NCBI Taxonomy" id="706552"/>
    <lineage>
        <taxon>Eukaryota</taxon>
        <taxon>Viridiplantae</taxon>
        <taxon>Chlorophyta</taxon>
        <taxon>core chlorophytes</taxon>
        <taxon>Trebouxiophyceae</taxon>
        <taxon>Trebouxiales</taxon>
        <taxon>Trebouxiaceae</taxon>
        <taxon>Symbiochloris</taxon>
    </lineage>
</organism>
<name>A0AAW1NUT7_9CHLO</name>
<keyword evidence="3" id="KW-0223">Dioxygenase</keyword>
<dbReference type="PANTHER" id="PTHR46030:SF1">
    <property type="entry name" value="ALPHA-KETOGLUTARATE-DEPENDENT DIOXYGENASE ALKB HOMOLOG 6"/>
    <property type="match status" value="1"/>
</dbReference>
<dbReference type="Proteomes" id="UP001465755">
    <property type="component" value="Unassembled WGS sequence"/>
</dbReference>
<evidence type="ECO:0000256" key="5">
    <source>
        <dbReference type="ARBA" id="ARBA00023004"/>
    </source>
</evidence>
<proteinExistence type="inferred from homology"/>
<evidence type="ECO:0000256" key="4">
    <source>
        <dbReference type="ARBA" id="ARBA00023002"/>
    </source>
</evidence>
<dbReference type="EMBL" id="JALJOQ010000088">
    <property type="protein sequence ID" value="KAK9799727.1"/>
    <property type="molecule type" value="Genomic_DNA"/>
</dbReference>
<dbReference type="GO" id="GO:0051213">
    <property type="term" value="F:dioxygenase activity"/>
    <property type="evidence" value="ECO:0007669"/>
    <property type="project" value="UniProtKB-KW"/>
</dbReference>
<evidence type="ECO:0000313" key="8">
    <source>
        <dbReference type="Proteomes" id="UP001465755"/>
    </source>
</evidence>
<feature type="domain" description="Alpha-ketoglutarate-dependent dioxygenase AlkB-like" evidence="6">
    <location>
        <begin position="67"/>
        <end position="175"/>
    </location>
</feature>
<dbReference type="GO" id="GO:0005634">
    <property type="term" value="C:nucleus"/>
    <property type="evidence" value="ECO:0007669"/>
    <property type="project" value="TreeGrafter"/>
</dbReference>
<evidence type="ECO:0000313" key="7">
    <source>
        <dbReference type="EMBL" id="KAK9799727.1"/>
    </source>
</evidence>
<gene>
    <name evidence="7" type="ORF">WJX73_005012</name>
</gene>
<dbReference type="Gene3D" id="2.60.120.590">
    <property type="entry name" value="Alpha-ketoglutarate-dependent dioxygenase AlkB-like"/>
    <property type="match status" value="1"/>
</dbReference>
<dbReference type="PANTHER" id="PTHR46030">
    <property type="entry name" value="ALPHA-KETOGLUTARATE-DEPENDENT DIOXYGENASE ALKB HOMOLOG 6"/>
    <property type="match status" value="1"/>
</dbReference>
<keyword evidence="8" id="KW-1185">Reference proteome</keyword>
<sequence>MSVDLATYRVGCLSSLHCLPDYVSVSEEDACIANIAATKAGWKQVSGRKLLNYGGQISEKTGALLQVPLPGWLQQLAVQLSKDVENSGIGRINHVLVNSYEQEEGIFAHEDGPVYFPVACIISLGGPAIMRFFRKLPAGGHDPHSEASVILMPRSLLVFADDAYRHYLHGINQGRSELVDDSVVNAGQATYPLEFILN</sequence>
<protein>
    <recommendedName>
        <fullName evidence="6">Alpha-ketoglutarate-dependent dioxygenase AlkB-like domain-containing protein</fullName>
    </recommendedName>
</protein>
<comment type="caution">
    <text evidence="7">The sequence shown here is derived from an EMBL/GenBank/DDBJ whole genome shotgun (WGS) entry which is preliminary data.</text>
</comment>
<accession>A0AAW1NUT7</accession>
<dbReference type="InterPro" id="IPR027450">
    <property type="entry name" value="AlkB-like"/>
</dbReference>
<dbReference type="InterPro" id="IPR037151">
    <property type="entry name" value="AlkB-like_sf"/>
</dbReference>
<evidence type="ECO:0000256" key="1">
    <source>
        <dbReference type="ARBA" id="ARBA00007879"/>
    </source>
</evidence>
<comment type="similarity">
    <text evidence="1">Belongs to the alkB family.</text>
</comment>
<evidence type="ECO:0000256" key="3">
    <source>
        <dbReference type="ARBA" id="ARBA00022964"/>
    </source>
</evidence>
<keyword evidence="2" id="KW-0479">Metal-binding</keyword>
<evidence type="ECO:0000256" key="2">
    <source>
        <dbReference type="ARBA" id="ARBA00022723"/>
    </source>
</evidence>
<dbReference type="GO" id="GO:0046872">
    <property type="term" value="F:metal ion binding"/>
    <property type="evidence" value="ECO:0007669"/>
    <property type="project" value="UniProtKB-KW"/>
</dbReference>
<dbReference type="InterPro" id="IPR032862">
    <property type="entry name" value="ALKBH6"/>
</dbReference>
<keyword evidence="5" id="KW-0408">Iron</keyword>
<evidence type="ECO:0000259" key="6">
    <source>
        <dbReference type="Pfam" id="PF13532"/>
    </source>
</evidence>
<reference evidence="7 8" key="1">
    <citation type="journal article" date="2024" name="Nat. Commun.">
        <title>Phylogenomics reveals the evolutionary origins of lichenization in chlorophyte algae.</title>
        <authorList>
            <person name="Puginier C."/>
            <person name="Libourel C."/>
            <person name="Otte J."/>
            <person name="Skaloud P."/>
            <person name="Haon M."/>
            <person name="Grisel S."/>
            <person name="Petersen M."/>
            <person name="Berrin J.G."/>
            <person name="Delaux P.M."/>
            <person name="Dal Grande F."/>
            <person name="Keller J."/>
        </authorList>
    </citation>
    <scope>NUCLEOTIDE SEQUENCE [LARGE SCALE GENOMIC DNA]</scope>
    <source>
        <strain evidence="7 8">SAG 2036</strain>
    </source>
</reference>
<keyword evidence="4" id="KW-0560">Oxidoreductase</keyword>
<dbReference type="AlphaFoldDB" id="A0AAW1NUT7"/>